<evidence type="ECO:0000259" key="1">
    <source>
        <dbReference type="Pfam" id="PF21821"/>
    </source>
</evidence>
<dbReference type="Pfam" id="PF21821">
    <property type="entry name" value="Dit_like"/>
    <property type="match status" value="1"/>
</dbReference>
<evidence type="ECO:0000313" key="3">
    <source>
        <dbReference type="Proteomes" id="UP000699865"/>
    </source>
</evidence>
<dbReference type="Proteomes" id="UP000699865">
    <property type="component" value="Unassembled WGS sequence"/>
</dbReference>
<comment type="caution">
    <text evidence="2">The sequence shown here is derived from an EMBL/GenBank/DDBJ whole genome shotgun (WGS) entry which is preliminary data.</text>
</comment>
<proteinExistence type="predicted"/>
<feature type="domain" description="Dit-like phage tail protein N-terminal" evidence="1">
    <location>
        <begin position="20"/>
        <end position="150"/>
    </location>
</feature>
<organism evidence="2 3">
    <name type="scientific">Rahnella perminowiae</name>
    <dbReference type="NCBI Taxonomy" id="2816244"/>
    <lineage>
        <taxon>Bacteria</taxon>
        <taxon>Pseudomonadati</taxon>
        <taxon>Pseudomonadota</taxon>
        <taxon>Gammaproteobacteria</taxon>
        <taxon>Enterobacterales</taxon>
        <taxon>Yersiniaceae</taxon>
        <taxon>Rahnella</taxon>
    </lineage>
</organism>
<protein>
    <recommendedName>
        <fullName evidence="1">Dit-like phage tail protein N-terminal domain-containing protein</fullName>
    </recommendedName>
</protein>
<name>A0ABS6L746_9GAMM</name>
<accession>A0ABS6L746</accession>
<sequence>MDIISTLFHLQSRRIGIIIPDVVISEKHSDALEITEHPVEVGAAISDHAYRRPAEVVMELGFAGGGYLFDFADVSTATGSLGLSPREVYENIIKLQRERTPFDVVTGKRLYQNMLLRNVEVTTDRTSENVLMAVLTLREIIITSTSTVQVADKSNMTEGVNTSAVENSGVKTPTKPNESIVGKLNNATGGFIGGVLSFIGVPVK</sequence>
<keyword evidence="3" id="KW-1185">Reference proteome</keyword>
<evidence type="ECO:0000313" key="2">
    <source>
        <dbReference type="EMBL" id="MBU9837528.1"/>
    </source>
</evidence>
<reference evidence="2 3" key="1">
    <citation type="submission" date="2021-03" db="EMBL/GenBank/DDBJ databases">
        <title>Five novel Rahnella species.</title>
        <authorList>
            <person name="Brady C."/>
            <person name="Asselin J."/>
            <person name="Beer S."/>
            <person name="Bruberg M.B."/>
            <person name="Crampton B."/>
            <person name="Venter S."/>
            <person name="Arnold D."/>
            <person name="Denman S."/>
        </authorList>
    </citation>
    <scope>NUCLEOTIDE SEQUENCE [LARGE SCALE GENOMIC DNA]</scope>
    <source>
        <strain evidence="2 3">L72c</strain>
    </source>
</reference>
<gene>
    <name evidence="2" type="ORF">J1786_22280</name>
</gene>
<dbReference type="EMBL" id="JAFMOU010000072">
    <property type="protein sequence ID" value="MBU9837528.1"/>
    <property type="molecule type" value="Genomic_DNA"/>
</dbReference>
<dbReference type="InterPro" id="IPR048494">
    <property type="entry name" value="Dit-like_N"/>
</dbReference>
<dbReference type="RefSeq" id="WP_217139266.1">
    <property type="nucleotide sequence ID" value="NZ_JAFMOU010000072.1"/>
</dbReference>